<proteinExistence type="predicted"/>
<feature type="transmembrane region" description="Helical" evidence="1">
    <location>
        <begin position="105"/>
        <end position="124"/>
    </location>
</feature>
<evidence type="ECO:0000313" key="3">
    <source>
        <dbReference type="EMBL" id="KUN87985.1"/>
    </source>
</evidence>
<feature type="transmembrane region" description="Helical" evidence="1">
    <location>
        <begin position="201"/>
        <end position="219"/>
    </location>
</feature>
<dbReference type="AlphaFoldDB" id="A0A101T986"/>
<keyword evidence="2" id="KW-0732">Signal</keyword>
<feature type="chain" id="PRO_5039627520" description="Integral membrane protein" evidence="2">
    <location>
        <begin position="21"/>
        <end position="289"/>
    </location>
</feature>
<dbReference type="NCBIfam" id="NF038012">
    <property type="entry name" value="DMT_1"/>
    <property type="match status" value="1"/>
</dbReference>
<keyword evidence="1" id="KW-0472">Membrane</keyword>
<evidence type="ECO:0000256" key="2">
    <source>
        <dbReference type="SAM" id="SignalP"/>
    </source>
</evidence>
<feature type="signal peptide" evidence="2">
    <location>
        <begin position="1"/>
        <end position="20"/>
    </location>
</feature>
<dbReference type="RefSeq" id="WP_061919373.1">
    <property type="nucleotide sequence ID" value="NZ_JBEYBH010000001.1"/>
</dbReference>
<organism evidence="3 4">
    <name type="scientific">Streptomyces bungoensis</name>
    <dbReference type="NCBI Taxonomy" id="285568"/>
    <lineage>
        <taxon>Bacteria</taxon>
        <taxon>Bacillati</taxon>
        <taxon>Actinomycetota</taxon>
        <taxon>Actinomycetes</taxon>
        <taxon>Kitasatosporales</taxon>
        <taxon>Streptomycetaceae</taxon>
        <taxon>Streptomyces</taxon>
    </lineage>
</organism>
<sequence>MALAVAVPAALLAACLFAVAAVLQQEAAAAIPGEESLRPGLIWALAHRRRWLAGITLSAVSFLVQGAALAFGPLVLVLPLASTDLLFALPLLARRRRRHLTRREVTGALCTAGGVAAFLAVLPYSAGGGRPGVREWLPLLAVVAAIVTVLVPAGLRASGRVRAGVYAAAAGLLFALLDALTKSASGLFRDRGLGALGHWEPYALLLVGGAGLLLAQSSFQAGSLAVGLPLIDTVEPIGAVLIGAAVFHERLATAGHLAVQILGAALAVTGIVVLDRSPLVRAEGARTGG</sequence>
<dbReference type="PANTHER" id="PTHR40761:SF1">
    <property type="entry name" value="CONSERVED INTEGRAL MEMBRANE ALANINE VALINE AND LEUCINE RICH PROTEIN-RELATED"/>
    <property type="match status" value="1"/>
</dbReference>
<evidence type="ECO:0000313" key="4">
    <source>
        <dbReference type="Proteomes" id="UP000053024"/>
    </source>
</evidence>
<name>A0A101T986_9ACTN</name>
<comment type="caution">
    <text evidence="3">The sequence shown here is derived from an EMBL/GenBank/DDBJ whole genome shotgun (WGS) entry which is preliminary data.</text>
</comment>
<feature type="transmembrane region" description="Helical" evidence="1">
    <location>
        <begin position="226"/>
        <end position="247"/>
    </location>
</feature>
<keyword evidence="1" id="KW-0812">Transmembrane</keyword>
<feature type="transmembrane region" description="Helical" evidence="1">
    <location>
        <begin position="253"/>
        <end position="274"/>
    </location>
</feature>
<keyword evidence="4" id="KW-1185">Reference proteome</keyword>
<evidence type="ECO:0000256" key="1">
    <source>
        <dbReference type="SAM" id="Phobius"/>
    </source>
</evidence>
<feature type="transmembrane region" description="Helical" evidence="1">
    <location>
        <begin position="163"/>
        <end position="181"/>
    </location>
</feature>
<feature type="transmembrane region" description="Helical" evidence="1">
    <location>
        <begin position="67"/>
        <end position="93"/>
    </location>
</feature>
<accession>A0A101T986</accession>
<protein>
    <recommendedName>
        <fullName evidence="5">Integral membrane protein</fullName>
    </recommendedName>
</protein>
<dbReference type="PANTHER" id="PTHR40761">
    <property type="entry name" value="CONSERVED INTEGRAL MEMBRANE ALANINE VALINE AND LEUCINE RICH PROTEIN-RELATED"/>
    <property type="match status" value="1"/>
</dbReference>
<dbReference type="STRING" id="285568.AQJ66_08930"/>
<dbReference type="OrthoDB" id="4382070at2"/>
<dbReference type="EMBL" id="LMWX01000013">
    <property type="protein sequence ID" value="KUN87985.1"/>
    <property type="molecule type" value="Genomic_DNA"/>
</dbReference>
<reference evidence="3 4" key="1">
    <citation type="submission" date="2015-10" db="EMBL/GenBank/DDBJ databases">
        <title>Draft genome sequence of Streptomyces bungoensis DSM 41781, type strain for the species Streptomyces bungoensis.</title>
        <authorList>
            <person name="Ruckert C."/>
            <person name="Winkler A."/>
            <person name="Kalinowski J."/>
            <person name="Kampfer P."/>
            <person name="Glaeser S."/>
        </authorList>
    </citation>
    <scope>NUCLEOTIDE SEQUENCE [LARGE SCALE GENOMIC DNA]</scope>
    <source>
        <strain evidence="3 4">DSM 41781</strain>
    </source>
</reference>
<keyword evidence="1" id="KW-1133">Transmembrane helix</keyword>
<gene>
    <name evidence="3" type="ORF">AQJ66_08930</name>
</gene>
<feature type="transmembrane region" description="Helical" evidence="1">
    <location>
        <begin position="136"/>
        <end position="156"/>
    </location>
</feature>
<evidence type="ECO:0008006" key="5">
    <source>
        <dbReference type="Google" id="ProtNLM"/>
    </source>
</evidence>
<dbReference type="Proteomes" id="UP000053024">
    <property type="component" value="Unassembled WGS sequence"/>
</dbReference>